<evidence type="ECO:0000256" key="9">
    <source>
        <dbReference type="ARBA" id="ARBA00023136"/>
    </source>
</evidence>
<reference evidence="13 14" key="1">
    <citation type="submission" date="2019-09" db="EMBL/GenBank/DDBJ databases">
        <title>A chromosome-level genome assembly of the Chinese tupelo Nyssa sinensis.</title>
        <authorList>
            <person name="Yang X."/>
            <person name="Kang M."/>
            <person name="Yang Y."/>
            <person name="Xiong H."/>
            <person name="Wang M."/>
            <person name="Zhang Z."/>
            <person name="Wang Z."/>
            <person name="Wu H."/>
            <person name="Ma T."/>
            <person name="Liu J."/>
            <person name="Xi Z."/>
        </authorList>
    </citation>
    <scope>NUCLEOTIDE SEQUENCE [LARGE SCALE GENOMIC DNA]</scope>
    <source>
        <strain evidence="13">J267</strain>
        <tissue evidence="13">Leaf</tissue>
    </source>
</reference>
<evidence type="ECO:0000256" key="1">
    <source>
        <dbReference type="ARBA" id="ARBA00004251"/>
    </source>
</evidence>
<evidence type="ECO:0000313" key="13">
    <source>
        <dbReference type="EMBL" id="KAA8528174.1"/>
    </source>
</evidence>
<proteinExistence type="inferred from homology"/>
<evidence type="ECO:0000256" key="3">
    <source>
        <dbReference type="ARBA" id="ARBA00022475"/>
    </source>
</evidence>
<dbReference type="SUPFAM" id="SSF52058">
    <property type="entry name" value="L domain-like"/>
    <property type="match status" value="2"/>
</dbReference>
<keyword evidence="3" id="KW-1003">Cell membrane</keyword>
<protein>
    <recommendedName>
        <fullName evidence="12">Leucine-rich repeat-containing N-terminal plant-type domain-containing protein</fullName>
    </recommendedName>
</protein>
<keyword evidence="7" id="KW-0677">Repeat</keyword>
<dbReference type="Pfam" id="PF00560">
    <property type="entry name" value="LRR_1"/>
    <property type="match status" value="5"/>
</dbReference>
<dbReference type="GO" id="GO:0005886">
    <property type="term" value="C:plasma membrane"/>
    <property type="evidence" value="ECO:0007669"/>
    <property type="project" value="UniProtKB-SubCell"/>
</dbReference>
<dbReference type="EMBL" id="CM018045">
    <property type="protein sequence ID" value="KAA8528174.1"/>
    <property type="molecule type" value="Genomic_DNA"/>
</dbReference>
<gene>
    <name evidence="13" type="ORF">F0562_035575</name>
</gene>
<dbReference type="GO" id="GO:0051707">
    <property type="term" value="P:response to other organism"/>
    <property type="evidence" value="ECO:0007669"/>
    <property type="project" value="UniProtKB-ARBA"/>
</dbReference>
<evidence type="ECO:0000256" key="6">
    <source>
        <dbReference type="ARBA" id="ARBA00022729"/>
    </source>
</evidence>
<dbReference type="GO" id="GO:0006952">
    <property type="term" value="P:defense response"/>
    <property type="evidence" value="ECO:0007669"/>
    <property type="project" value="UniProtKB-ARBA"/>
</dbReference>
<name>A0A5J5AD67_9ASTE</name>
<evidence type="ECO:0000256" key="7">
    <source>
        <dbReference type="ARBA" id="ARBA00022737"/>
    </source>
</evidence>
<evidence type="ECO:0000313" key="14">
    <source>
        <dbReference type="Proteomes" id="UP000325577"/>
    </source>
</evidence>
<dbReference type="Pfam" id="PF13855">
    <property type="entry name" value="LRR_8"/>
    <property type="match status" value="1"/>
</dbReference>
<evidence type="ECO:0000256" key="2">
    <source>
        <dbReference type="ARBA" id="ARBA00009592"/>
    </source>
</evidence>
<accession>A0A5J5AD67</accession>
<dbReference type="InterPro" id="IPR032675">
    <property type="entry name" value="LRR_dom_sf"/>
</dbReference>
<evidence type="ECO:0000256" key="11">
    <source>
        <dbReference type="SAM" id="SignalP"/>
    </source>
</evidence>
<evidence type="ECO:0000256" key="10">
    <source>
        <dbReference type="ARBA" id="ARBA00023180"/>
    </source>
</evidence>
<dbReference type="InterPro" id="IPR013210">
    <property type="entry name" value="LRR_N_plant-typ"/>
</dbReference>
<dbReference type="Proteomes" id="UP000325577">
    <property type="component" value="Linkage Group LG21"/>
</dbReference>
<keyword evidence="8" id="KW-1133">Transmembrane helix</keyword>
<feature type="chain" id="PRO_5023886810" description="Leucine-rich repeat-containing N-terminal plant-type domain-containing protein" evidence="11">
    <location>
        <begin position="23"/>
        <end position="578"/>
    </location>
</feature>
<dbReference type="SMART" id="SM00369">
    <property type="entry name" value="LRR_TYP"/>
    <property type="match status" value="4"/>
</dbReference>
<keyword evidence="10" id="KW-0325">Glycoprotein</keyword>
<dbReference type="Gene3D" id="3.80.10.10">
    <property type="entry name" value="Ribonuclease Inhibitor"/>
    <property type="match status" value="4"/>
</dbReference>
<evidence type="ECO:0000256" key="4">
    <source>
        <dbReference type="ARBA" id="ARBA00022614"/>
    </source>
</evidence>
<dbReference type="InterPro" id="IPR046956">
    <property type="entry name" value="RLP23-like"/>
</dbReference>
<feature type="domain" description="Leucine-rich repeat-containing N-terminal plant-type" evidence="12">
    <location>
        <begin position="26"/>
        <end position="66"/>
    </location>
</feature>
<keyword evidence="9" id="KW-0472">Membrane</keyword>
<dbReference type="OrthoDB" id="1394818at2759"/>
<keyword evidence="14" id="KW-1185">Reference proteome</keyword>
<evidence type="ECO:0000256" key="5">
    <source>
        <dbReference type="ARBA" id="ARBA00022692"/>
    </source>
</evidence>
<evidence type="ECO:0000256" key="8">
    <source>
        <dbReference type="ARBA" id="ARBA00022989"/>
    </source>
</evidence>
<keyword evidence="6 11" id="KW-0732">Signal</keyword>
<dbReference type="FunFam" id="3.80.10.10:FF:000095">
    <property type="entry name" value="LRR receptor-like serine/threonine-protein kinase GSO1"/>
    <property type="match status" value="1"/>
</dbReference>
<keyword evidence="4" id="KW-0433">Leucine-rich repeat</keyword>
<dbReference type="Pfam" id="PF08263">
    <property type="entry name" value="LRRNT_2"/>
    <property type="match status" value="1"/>
</dbReference>
<sequence length="578" mass="64161">MRNPIILCCFLWLCIIFIEVSGQCLEEQRSLLIQLKKELSVDYSTKSKLESWSLTTDCCSWDGVACKHQTGHVIRLDLSSSSINGEFNSSSSLFSLRYLQQLNLANNSFYPSPLPMGLQQLLSLTHLNVSGSSFVGQVPLEISFLTRLVSLDLSNHFGYPMMLESPDLKGLIRNLTDLRELYLDGIQISLTGSEWSKVLSLALPNLSVLSMSGCNLSGPIHPSLSQLKFLTHLNLARNNLISIVPDFLANFSYLISLQLCSCNLYGRFPENIFLIPTLRILEICTNPQLTGSLPKFPPGTTLEVIRLSNMDFSGKLPDSISNIAFLRNLQIDDCSFIGSITSSFQNLTELVYLDLSWNNFSGLIPSLASSKKITGLILSNNGFTGTIPSSYGNDLKNLEILNLRNNLLQGMIPSSLFTIPSIKLIALSGNRFSGQLQEFQNASSSFLREIDLSQNELQGPIPNSIFKIRSLNHLSLSSNHFNGTIGVGMFDDFKHLAGLDLSDNNLSFNVSGSNSKTLPYISRLRLGSCNIFEFPNFLRNQIHLFHLDLSNNRIGGALPNWGSRGWMLVAKQIEPLEI</sequence>
<comment type="subcellular location">
    <subcellularLocation>
        <location evidence="1">Cell membrane</location>
        <topology evidence="1">Single-pass type I membrane protein</topology>
    </subcellularLocation>
</comment>
<keyword evidence="5" id="KW-0812">Transmembrane</keyword>
<comment type="similarity">
    <text evidence="2">Belongs to the RLP family.</text>
</comment>
<dbReference type="AlphaFoldDB" id="A0A5J5AD67"/>
<dbReference type="PANTHER" id="PTHR48061">
    <property type="entry name" value="LEUCINE-RICH REPEAT RECEPTOR PROTEIN KINASE EMS1-LIKE-RELATED"/>
    <property type="match status" value="1"/>
</dbReference>
<organism evidence="13 14">
    <name type="scientific">Nyssa sinensis</name>
    <dbReference type="NCBI Taxonomy" id="561372"/>
    <lineage>
        <taxon>Eukaryota</taxon>
        <taxon>Viridiplantae</taxon>
        <taxon>Streptophyta</taxon>
        <taxon>Embryophyta</taxon>
        <taxon>Tracheophyta</taxon>
        <taxon>Spermatophyta</taxon>
        <taxon>Magnoliopsida</taxon>
        <taxon>eudicotyledons</taxon>
        <taxon>Gunneridae</taxon>
        <taxon>Pentapetalae</taxon>
        <taxon>asterids</taxon>
        <taxon>Cornales</taxon>
        <taxon>Nyssaceae</taxon>
        <taxon>Nyssa</taxon>
    </lineage>
</organism>
<dbReference type="PANTHER" id="PTHR48061:SF2">
    <property type="entry name" value="RECEPTOR LIKE PROTEIN 30-LIKE"/>
    <property type="match status" value="1"/>
</dbReference>
<dbReference type="InterPro" id="IPR003591">
    <property type="entry name" value="Leu-rich_rpt_typical-subtyp"/>
</dbReference>
<feature type="signal peptide" evidence="11">
    <location>
        <begin position="1"/>
        <end position="22"/>
    </location>
</feature>
<dbReference type="InterPro" id="IPR001611">
    <property type="entry name" value="Leu-rich_rpt"/>
</dbReference>
<evidence type="ECO:0000259" key="12">
    <source>
        <dbReference type="Pfam" id="PF08263"/>
    </source>
</evidence>